<gene>
    <name evidence="1" type="ORF">MHBO_004939</name>
</gene>
<evidence type="ECO:0000313" key="2">
    <source>
        <dbReference type="Proteomes" id="UP001439008"/>
    </source>
</evidence>
<evidence type="ECO:0000313" key="1">
    <source>
        <dbReference type="EMBL" id="MES1923375.1"/>
    </source>
</evidence>
<organism evidence="1 2">
    <name type="scientific">Bonamia ostreae</name>
    <dbReference type="NCBI Taxonomy" id="126728"/>
    <lineage>
        <taxon>Eukaryota</taxon>
        <taxon>Sar</taxon>
        <taxon>Rhizaria</taxon>
        <taxon>Endomyxa</taxon>
        <taxon>Ascetosporea</taxon>
        <taxon>Haplosporida</taxon>
        <taxon>Bonamia</taxon>
    </lineage>
</organism>
<protein>
    <recommendedName>
        <fullName evidence="3">Band 7 domain-containing protein</fullName>
    </recommendedName>
</protein>
<accession>A0ABV2AUM0</accession>
<evidence type="ECO:0008006" key="3">
    <source>
        <dbReference type="Google" id="ProtNLM"/>
    </source>
</evidence>
<sequence length="190" mass="20254">MGFDGKTLDQIDTRRDSENAVIISKANADKAAQEAKEQAQIALKNKAIAAGKANVIKERDVIDAQRKSELAVINAKLEVTKASELAKQRENELAAANLEAQTIEVLSIAKAEAADREIKAGGQLSAEQQTRIDINRAWANAHAKKAVSQYVVGDAQATGVSINATQEAMQALSLKAARDLMAKPVVPAVK</sequence>
<proteinExistence type="predicted"/>
<dbReference type="Proteomes" id="UP001439008">
    <property type="component" value="Unassembled WGS sequence"/>
</dbReference>
<comment type="caution">
    <text evidence="1">The sequence shown here is derived from an EMBL/GenBank/DDBJ whole genome shotgun (WGS) entry which is preliminary data.</text>
</comment>
<dbReference type="EMBL" id="JBDODL010005881">
    <property type="protein sequence ID" value="MES1923375.1"/>
    <property type="molecule type" value="Genomic_DNA"/>
</dbReference>
<name>A0ABV2AUM0_9EUKA</name>
<keyword evidence="2" id="KW-1185">Reference proteome</keyword>
<reference evidence="1 2" key="1">
    <citation type="journal article" date="2024" name="BMC Biol.">
        <title>Comparative genomics of Ascetosporea gives new insight into the evolutionary basis for animal parasitism in Rhizaria.</title>
        <authorList>
            <person name="Hiltunen Thoren M."/>
            <person name="Onut-Brannstrom I."/>
            <person name="Alfjorden A."/>
            <person name="Peckova H."/>
            <person name="Swords F."/>
            <person name="Hooper C."/>
            <person name="Holzer A.S."/>
            <person name="Bass D."/>
            <person name="Burki F."/>
        </authorList>
    </citation>
    <scope>NUCLEOTIDE SEQUENCE [LARGE SCALE GENOMIC DNA]</scope>
    <source>
        <strain evidence="1">20-A016</strain>
    </source>
</reference>